<organism evidence="2 3">
    <name type="scientific">Athelia psychrophila</name>
    <dbReference type="NCBI Taxonomy" id="1759441"/>
    <lineage>
        <taxon>Eukaryota</taxon>
        <taxon>Fungi</taxon>
        <taxon>Dikarya</taxon>
        <taxon>Basidiomycota</taxon>
        <taxon>Agaricomycotina</taxon>
        <taxon>Agaricomycetes</taxon>
        <taxon>Agaricomycetidae</taxon>
        <taxon>Atheliales</taxon>
        <taxon>Atheliaceae</taxon>
        <taxon>Athelia</taxon>
    </lineage>
</organism>
<evidence type="ECO:0000313" key="3">
    <source>
        <dbReference type="Proteomes" id="UP000076532"/>
    </source>
</evidence>
<evidence type="ECO:0000313" key="2">
    <source>
        <dbReference type="EMBL" id="KZP10602.1"/>
    </source>
</evidence>
<reference evidence="2 3" key="1">
    <citation type="journal article" date="2016" name="Mol. Biol. Evol.">
        <title>Comparative Genomics of Early-Diverging Mushroom-Forming Fungi Provides Insights into the Origins of Lignocellulose Decay Capabilities.</title>
        <authorList>
            <person name="Nagy L.G."/>
            <person name="Riley R."/>
            <person name="Tritt A."/>
            <person name="Adam C."/>
            <person name="Daum C."/>
            <person name="Floudas D."/>
            <person name="Sun H."/>
            <person name="Yadav J.S."/>
            <person name="Pangilinan J."/>
            <person name="Larsson K.H."/>
            <person name="Matsuura K."/>
            <person name="Barry K."/>
            <person name="Labutti K."/>
            <person name="Kuo R."/>
            <person name="Ohm R.A."/>
            <person name="Bhattacharya S.S."/>
            <person name="Shirouzu T."/>
            <person name="Yoshinaga Y."/>
            <person name="Martin F.M."/>
            <person name="Grigoriev I.V."/>
            <person name="Hibbett D.S."/>
        </authorList>
    </citation>
    <scope>NUCLEOTIDE SEQUENCE [LARGE SCALE GENOMIC DNA]</scope>
    <source>
        <strain evidence="2 3">CBS 109695</strain>
    </source>
</reference>
<feature type="region of interest" description="Disordered" evidence="1">
    <location>
        <begin position="65"/>
        <end position="87"/>
    </location>
</feature>
<sequence length="87" mass="9638">MNGPRLADAPTNSLHPSGLQHMTAQAQFLFGLDPVILGILSGQCLQTTPRTCLLDQTLAFHRLRLQGRQPPRSKPHHDPHSLDRPES</sequence>
<accession>A0A165ZHI9</accession>
<dbReference type="Proteomes" id="UP000076532">
    <property type="component" value="Unassembled WGS sequence"/>
</dbReference>
<name>A0A165ZHI9_9AGAM</name>
<keyword evidence="3" id="KW-1185">Reference proteome</keyword>
<gene>
    <name evidence="2" type="ORF">FIBSPDRAFT_202772</name>
</gene>
<protein>
    <submittedName>
        <fullName evidence="2">Uncharacterized protein</fullName>
    </submittedName>
</protein>
<dbReference type="EMBL" id="KV417677">
    <property type="protein sequence ID" value="KZP10602.1"/>
    <property type="molecule type" value="Genomic_DNA"/>
</dbReference>
<feature type="compositionally biased region" description="Basic residues" evidence="1">
    <location>
        <begin position="65"/>
        <end position="75"/>
    </location>
</feature>
<feature type="compositionally biased region" description="Basic and acidic residues" evidence="1">
    <location>
        <begin position="76"/>
        <end position="87"/>
    </location>
</feature>
<proteinExistence type="predicted"/>
<evidence type="ECO:0000256" key="1">
    <source>
        <dbReference type="SAM" id="MobiDB-lite"/>
    </source>
</evidence>
<dbReference type="AlphaFoldDB" id="A0A165ZHI9"/>